<protein>
    <submittedName>
        <fullName evidence="11">Transglycosylase domain-containing protein</fullName>
        <ecNumber evidence="11">2.4.-.-</ecNumber>
    </submittedName>
</protein>
<reference evidence="12" key="1">
    <citation type="journal article" date="2019" name="Int. J. Syst. Evol. Microbiol.">
        <title>The Global Catalogue of Microorganisms (GCM) 10K type strain sequencing project: providing services to taxonomists for standard genome sequencing and annotation.</title>
        <authorList>
            <consortium name="The Broad Institute Genomics Platform"/>
            <consortium name="The Broad Institute Genome Sequencing Center for Infectious Disease"/>
            <person name="Wu L."/>
            <person name="Ma J."/>
        </authorList>
    </citation>
    <scope>NUCLEOTIDE SEQUENCE [LARGE SCALE GENOMIC DNA]</scope>
    <source>
        <strain evidence="12">CGMCC 1.15772</strain>
    </source>
</reference>
<comment type="caution">
    <text evidence="11">The sequence shown here is derived from an EMBL/GenBank/DDBJ whole genome shotgun (WGS) entry which is preliminary data.</text>
</comment>
<name>A0ABW1YBH3_9DEIO</name>
<keyword evidence="3" id="KW-0812">Transmembrane</keyword>
<evidence type="ECO:0000313" key="12">
    <source>
        <dbReference type="Proteomes" id="UP001596297"/>
    </source>
</evidence>
<evidence type="ECO:0000256" key="4">
    <source>
        <dbReference type="ARBA" id="ARBA00022960"/>
    </source>
</evidence>
<keyword evidence="4" id="KW-0133">Cell shape</keyword>
<feature type="domain" description="Glycosyl transferase family 51" evidence="10">
    <location>
        <begin position="70"/>
        <end position="246"/>
    </location>
</feature>
<keyword evidence="2 11" id="KW-0808">Transferase</keyword>
<dbReference type="InterPro" id="IPR036950">
    <property type="entry name" value="PBP_transglycosylase"/>
</dbReference>
<dbReference type="Pfam" id="PF00912">
    <property type="entry name" value="Transgly"/>
    <property type="match status" value="1"/>
</dbReference>
<organism evidence="11 12">
    <name type="scientific">Deinococcus lacus</name>
    <dbReference type="NCBI Taxonomy" id="392561"/>
    <lineage>
        <taxon>Bacteria</taxon>
        <taxon>Thermotogati</taxon>
        <taxon>Deinococcota</taxon>
        <taxon>Deinococci</taxon>
        <taxon>Deinococcales</taxon>
        <taxon>Deinococcaceae</taxon>
        <taxon>Deinococcus</taxon>
    </lineage>
</organism>
<keyword evidence="7" id="KW-0472">Membrane</keyword>
<feature type="chain" id="PRO_5047461736" evidence="9">
    <location>
        <begin position="26"/>
        <end position="345"/>
    </location>
</feature>
<dbReference type="PANTHER" id="PTHR32282:SF27">
    <property type="entry name" value="PENICILLIN-BINDING PROTEIN 1A"/>
    <property type="match status" value="1"/>
</dbReference>
<comment type="subcellular location">
    <subcellularLocation>
        <location evidence="1">Membrane</location>
    </subcellularLocation>
</comment>
<feature type="signal peptide" evidence="9">
    <location>
        <begin position="1"/>
        <end position="25"/>
    </location>
</feature>
<evidence type="ECO:0000256" key="1">
    <source>
        <dbReference type="ARBA" id="ARBA00004370"/>
    </source>
</evidence>
<dbReference type="InterPro" id="IPR023346">
    <property type="entry name" value="Lysozyme-like_dom_sf"/>
</dbReference>
<sequence length="345" mass="38929">MFLNILGKFLKFALSLLLASGVAAAGIAATYAGKWARELPDYRQLDSLTLGAETRVFSRDGTPLGTLVPRIGEEAISRTLVRLNEVSPFMTAAVVANEDRRFFEHYGLDPYGIGRQVQRLARNQEAQGGSTLTNQLIKNTLLLDEYKMARTPDRKIKEWMLSVQVERSFTKEEILQNYLNAIYWGDGGPVELYGIYSAAQAYFGKKPRDLTLAESVYLTILIPRPADRYANYADVRPLMKTLLDRMVTDGWITPQQRDAAWSEDLQPRGWKVTYDSGGNVRTAELVDPKGKEIKAVNVNRAPHFMKQVEDELVRRFGREKVYQSGACASIPRWTSSSRMPLKRPA</sequence>
<evidence type="ECO:0000256" key="9">
    <source>
        <dbReference type="SAM" id="SignalP"/>
    </source>
</evidence>
<dbReference type="EMBL" id="JBHSWD010000001">
    <property type="protein sequence ID" value="MFC6590802.1"/>
    <property type="molecule type" value="Genomic_DNA"/>
</dbReference>
<keyword evidence="8" id="KW-0961">Cell wall biogenesis/degradation</keyword>
<keyword evidence="9" id="KW-0732">Signal</keyword>
<keyword evidence="5" id="KW-0573">Peptidoglycan synthesis</keyword>
<evidence type="ECO:0000256" key="6">
    <source>
        <dbReference type="ARBA" id="ARBA00022989"/>
    </source>
</evidence>
<accession>A0ABW1YBH3</accession>
<evidence type="ECO:0000259" key="10">
    <source>
        <dbReference type="Pfam" id="PF00912"/>
    </source>
</evidence>
<keyword evidence="6" id="KW-1133">Transmembrane helix</keyword>
<evidence type="ECO:0000256" key="7">
    <source>
        <dbReference type="ARBA" id="ARBA00023136"/>
    </source>
</evidence>
<evidence type="ECO:0000256" key="8">
    <source>
        <dbReference type="ARBA" id="ARBA00023316"/>
    </source>
</evidence>
<dbReference type="Gene3D" id="1.10.3810.10">
    <property type="entry name" value="Biosynthetic peptidoglycan transglycosylase-like"/>
    <property type="match status" value="1"/>
</dbReference>
<evidence type="ECO:0000313" key="11">
    <source>
        <dbReference type="EMBL" id="MFC6590802.1"/>
    </source>
</evidence>
<evidence type="ECO:0000256" key="5">
    <source>
        <dbReference type="ARBA" id="ARBA00022984"/>
    </source>
</evidence>
<proteinExistence type="predicted"/>
<keyword evidence="11" id="KW-0328">Glycosyltransferase</keyword>
<evidence type="ECO:0000256" key="2">
    <source>
        <dbReference type="ARBA" id="ARBA00022679"/>
    </source>
</evidence>
<dbReference type="Proteomes" id="UP001596297">
    <property type="component" value="Unassembled WGS sequence"/>
</dbReference>
<gene>
    <name evidence="11" type="ORF">ACFP81_01300</name>
</gene>
<keyword evidence="12" id="KW-1185">Reference proteome</keyword>
<evidence type="ECO:0000256" key="3">
    <source>
        <dbReference type="ARBA" id="ARBA00022692"/>
    </source>
</evidence>
<dbReference type="RefSeq" id="WP_380081813.1">
    <property type="nucleotide sequence ID" value="NZ_JBHSWD010000001.1"/>
</dbReference>
<dbReference type="InterPro" id="IPR050396">
    <property type="entry name" value="Glycosyltr_51/Transpeptidase"/>
</dbReference>
<dbReference type="EC" id="2.4.-.-" evidence="11"/>
<dbReference type="InterPro" id="IPR001264">
    <property type="entry name" value="Glyco_trans_51"/>
</dbReference>
<dbReference type="PANTHER" id="PTHR32282">
    <property type="entry name" value="BINDING PROTEIN TRANSPEPTIDASE, PUTATIVE-RELATED"/>
    <property type="match status" value="1"/>
</dbReference>
<dbReference type="GO" id="GO:0016757">
    <property type="term" value="F:glycosyltransferase activity"/>
    <property type="evidence" value="ECO:0007669"/>
    <property type="project" value="UniProtKB-KW"/>
</dbReference>
<dbReference type="SUPFAM" id="SSF53955">
    <property type="entry name" value="Lysozyme-like"/>
    <property type="match status" value="1"/>
</dbReference>